<dbReference type="Proteomes" id="UP000683360">
    <property type="component" value="Unassembled WGS sequence"/>
</dbReference>
<proteinExistence type="predicted"/>
<sequence length="176" mass="20502">MQAFVQNVLIMLQHVQKVILQMKRQNVVFNVRKINMAKIVDIDVTAQEMNVEKNIIDENEYDEIDESLICDIKSTTDEENKMDTDEEDHDHQSIKADTIEGYLNPYQPIISTAVDVHQYTFSTTKNDKKENPTTSDENQGNSDYLHLYHSLTKNTSDTKLEYYRLKKNVDTDIPKI</sequence>
<gene>
    <name evidence="2" type="ORF">MEDL_46007</name>
</gene>
<reference evidence="2" key="1">
    <citation type="submission" date="2021-03" db="EMBL/GenBank/DDBJ databases">
        <authorList>
            <person name="Bekaert M."/>
        </authorList>
    </citation>
    <scope>NUCLEOTIDE SEQUENCE</scope>
</reference>
<organism evidence="2 3">
    <name type="scientific">Mytilus edulis</name>
    <name type="common">Blue mussel</name>
    <dbReference type="NCBI Taxonomy" id="6550"/>
    <lineage>
        <taxon>Eukaryota</taxon>
        <taxon>Metazoa</taxon>
        <taxon>Spiralia</taxon>
        <taxon>Lophotrochozoa</taxon>
        <taxon>Mollusca</taxon>
        <taxon>Bivalvia</taxon>
        <taxon>Autobranchia</taxon>
        <taxon>Pteriomorphia</taxon>
        <taxon>Mytilida</taxon>
        <taxon>Mytiloidea</taxon>
        <taxon>Mytilidae</taxon>
        <taxon>Mytilinae</taxon>
        <taxon>Mytilus</taxon>
    </lineage>
</organism>
<keyword evidence="3" id="KW-1185">Reference proteome</keyword>
<dbReference type="AlphaFoldDB" id="A0A8S3TPL5"/>
<name>A0A8S3TPL5_MYTED</name>
<dbReference type="EMBL" id="CAJPWZ010002206">
    <property type="protein sequence ID" value="CAG2233380.1"/>
    <property type="molecule type" value="Genomic_DNA"/>
</dbReference>
<feature type="region of interest" description="Disordered" evidence="1">
    <location>
        <begin position="123"/>
        <end position="142"/>
    </location>
</feature>
<feature type="compositionally biased region" description="Polar residues" evidence="1">
    <location>
        <begin position="132"/>
        <end position="142"/>
    </location>
</feature>
<evidence type="ECO:0000313" key="2">
    <source>
        <dbReference type="EMBL" id="CAG2233380.1"/>
    </source>
</evidence>
<protein>
    <submittedName>
        <fullName evidence="2">Uncharacterized protein</fullName>
    </submittedName>
</protein>
<comment type="caution">
    <text evidence="2">The sequence shown here is derived from an EMBL/GenBank/DDBJ whole genome shotgun (WGS) entry which is preliminary data.</text>
</comment>
<evidence type="ECO:0000256" key="1">
    <source>
        <dbReference type="SAM" id="MobiDB-lite"/>
    </source>
</evidence>
<accession>A0A8S3TPL5</accession>
<evidence type="ECO:0000313" key="3">
    <source>
        <dbReference type="Proteomes" id="UP000683360"/>
    </source>
</evidence>